<dbReference type="PANTHER" id="PTHR43242">
    <property type="entry name" value="NAD(P)-BINDING ROSSMANN-FOLD SUPERFAMILY PROTEIN"/>
    <property type="match status" value="1"/>
</dbReference>
<dbReference type="InterPro" id="IPR029903">
    <property type="entry name" value="RmlD-like-bd"/>
</dbReference>
<dbReference type="EMBL" id="RSEC01000060">
    <property type="protein sequence ID" value="RSD10760.1"/>
    <property type="molecule type" value="Genomic_DNA"/>
</dbReference>
<dbReference type="AlphaFoldDB" id="A0A3R9F4H7"/>
<dbReference type="Proteomes" id="UP000267081">
    <property type="component" value="Unassembled WGS sequence"/>
</dbReference>
<organism evidence="2 3">
    <name type="scientific">Amycolatopsis eburnea</name>
    <dbReference type="NCBI Taxonomy" id="2267691"/>
    <lineage>
        <taxon>Bacteria</taxon>
        <taxon>Bacillati</taxon>
        <taxon>Actinomycetota</taxon>
        <taxon>Actinomycetes</taxon>
        <taxon>Pseudonocardiales</taxon>
        <taxon>Pseudonocardiaceae</taxon>
        <taxon>Amycolatopsis</taxon>
    </lineage>
</organism>
<keyword evidence="3" id="KW-1185">Reference proteome</keyword>
<dbReference type="PANTHER" id="PTHR43242:SF1">
    <property type="entry name" value="NAD(P)-BINDING ROSSMANN-FOLD SUPERFAMILY PROTEIN"/>
    <property type="match status" value="1"/>
</dbReference>
<gene>
    <name evidence="2" type="ORF">EIY87_38870</name>
</gene>
<sequence length="299" mass="31893">MSDNTVLVVGRGLIGASVADRLRDGGHDVATVSTTPLPHAGHLSVDLDDPAGRERLRSHVDELRPARVILTHGPSDVTWIEANEQRAEAVHHGVAKLLAGSGVPTVLVSTDNVFDGSRGGHRPADPISPHNVYGRVKALAEQELLTGPNLALRVSLVYGWTGPAHRATYGQRCLQAAAAAEELEAPTDQSFTPVHIDDVSEVLAALCRVPELPTGIAHLAGPEELSRFDFATVAYRLTGTDPALVRPVLRRDTLWASRPRHSSLACDDFGHLPGLAGWTPMTPADGLRRMLRTGPVVAV</sequence>
<dbReference type="InterPro" id="IPR036291">
    <property type="entry name" value="NAD(P)-bd_dom_sf"/>
</dbReference>
<evidence type="ECO:0000313" key="2">
    <source>
        <dbReference type="EMBL" id="RSD10760.1"/>
    </source>
</evidence>
<protein>
    <submittedName>
        <fullName evidence="2">NAD-dependent epimerase/dehydratase family protein</fullName>
    </submittedName>
</protein>
<comment type="caution">
    <text evidence="2">The sequence shown here is derived from an EMBL/GenBank/DDBJ whole genome shotgun (WGS) entry which is preliminary data.</text>
</comment>
<reference evidence="2 3" key="1">
    <citation type="submission" date="2018-12" db="EMBL/GenBank/DDBJ databases">
        <title>Amycolatopsis eburnea sp. nov. actinomycete associate with arbuscular mycorrhiza fungal spore.</title>
        <authorList>
            <person name="Lumyong S."/>
            <person name="Chaiya L."/>
        </authorList>
    </citation>
    <scope>NUCLEOTIDE SEQUENCE [LARGE SCALE GENOMIC DNA]</scope>
    <source>
        <strain evidence="2 3">GLM-1</strain>
    </source>
</reference>
<dbReference type="RefSeq" id="WP_125314903.1">
    <property type="nucleotide sequence ID" value="NZ_RSEC01000060.1"/>
</dbReference>
<feature type="domain" description="RmlD-like substrate binding" evidence="1">
    <location>
        <begin position="6"/>
        <end position="271"/>
    </location>
</feature>
<proteinExistence type="predicted"/>
<dbReference type="OrthoDB" id="3384012at2"/>
<accession>A0A3R9F4H7</accession>
<evidence type="ECO:0000313" key="3">
    <source>
        <dbReference type="Proteomes" id="UP000267081"/>
    </source>
</evidence>
<evidence type="ECO:0000259" key="1">
    <source>
        <dbReference type="Pfam" id="PF04321"/>
    </source>
</evidence>
<dbReference type="Pfam" id="PF04321">
    <property type="entry name" value="RmlD_sub_bind"/>
    <property type="match status" value="1"/>
</dbReference>
<dbReference type="SUPFAM" id="SSF51735">
    <property type="entry name" value="NAD(P)-binding Rossmann-fold domains"/>
    <property type="match status" value="1"/>
</dbReference>
<name>A0A3R9F4H7_9PSEU</name>
<dbReference type="Gene3D" id="3.40.50.720">
    <property type="entry name" value="NAD(P)-binding Rossmann-like Domain"/>
    <property type="match status" value="1"/>
</dbReference>